<organism evidence="1 2">
    <name type="scientific">Tautonia plasticadhaerens</name>
    <dbReference type="NCBI Taxonomy" id="2527974"/>
    <lineage>
        <taxon>Bacteria</taxon>
        <taxon>Pseudomonadati</taxon>
        <taxon>Planctomycetota</taxon>
        <taxon>Planctomycetia</taxon>
        <taxon>Isosphaerales</taxon>
        <taxon>Isosphaeraceae</taxon>
        <taxon>Tautonia</taxon>
    </lineage>
</organism>
<name>A0A518GY50_9BACT</name>
<protein>
    <submittedName>
        <fullName evidence="1">Uncharacterized protein</fullName>
    </submittedName>
</protein>
<reference evidence="1 2" key="1">
    <citation type="submission" date="2019-02" db="EMBL/GenBank/DDBJ databases">
        <title>Deep-cultivation of Planctomycetes and their phenomic and genomic characterization uncovers novel biology.</title>
        <authorList>
            <person name="Wiegand S."/>
            <person name="Jogler M."/>
            <person name="Boedeker C."/>
            <person name="Pinto D."/>
            <person name="Vollmers J."/>
            <person name="Rivas-Marin E."/>
            <person name="Kohn T."/>
            <person name="Peeters S.H."/>
            <person name="Heuer A."/>
            <person name="Rast P."/>
            <person name="Oberbeckmann S."/>
            <person name="Bunk B."/>
            <person name="Jeske O."/>
            <person name="Meyerdierks A."/>
            <person name="Storesund J.E."/>
            <person name="Kallscheuer N."/>
            <person name="Luecker S."/>
            <person name="Lage O.M."/>
            <person name="Pohl T."/>
            <person name="Merkel B.J."/>
            <person name="Hornburger P."/>
            <person name="Mueller R.-W."/>
            <person name="Bruemmer F."/>
            <person name="Labrenz M."/>
            <person name="Spormann A.M."/>
            <person name="Op den Camp H."/>
            <person name="Overmann J."/>
            <person name="Amann R."/>
            <person name="Jetten M.S.M."/>
            <person name="Mascher T."/>
            <person name="Medema M.H."/>
            <person name="Devos D.P."/>
            <person name="Kaster A.-K."/>
            <person name="Ovreas L."/>
            <person name="Rohde M."/>
            <person name="Galperin M.Y."/>
            <person name="Jogler C."/>
        </authorList>
    </citation>
    <scope>NUCLEOTIDE SEQUENCE [LARGE SCALE GENOMIC DNA]</scope>
    <source>
        <strain evidence="1 2">ElP</strain>
    </source>
</reference>
<sequence length="102" mass="10888">MTRQMSGLVTFLLERASIDRGVGEPISCLRCEGGLGLTQPDPDDPDRLIGTCGACGSWFLIRQVGEGPLLDVLALPGPGTPEDRGLPRLWSAQEAESIQVRA</sequence>
<evidence type="ECO:0000313" key="2">
    <source>
        <dbReference type="Proteomes" id="UP000317835"/>
    </source>
</evidence>
<dbReference type="EMBL" id="CP036426">
    <property type="protein sequence ID" value="QDV33519.1"/>
    <property type="molecule type" value="Genomic_DNA"/>
</dbReference>
<dbReference type="AlphaFoldDB" id="A0A518GY50"/>
<dbReference type="KEGG" id="tpla:ElP_13920"/>
<gene>
    <name evidence="1" type="ORF">ElP_13920</name>
</gene>
<proteinExistence type="predicted"/>
<evidence type="ECO:0000313" key="1">
    <source>
        <dbReference type="EMBL" id="QDV33519.1"/>
    </source>
</evidence>
<accession>A0A518GY50</accession>
<dbReference type="OrthoDB" id="290523at2"/>
<keyword evidence="2" id="KW-1185">Reference proteome</keyword>
<dbReference type="Proteomes" id="UP000317835">
    <property type="component" value="Chromosome"/>
</dbReference>
<dbReference type="RefSeq" id="WP_145267881.1">
    <property type="nucleotide sequence ID" value="NZ_CP036426.1"/>
</dbReference>